<dbReference type="OrthoDB" id="1346785at2"/>
<protein>
    <recommendedName>
        <fullName evidence="4">Outer membrane protein beta-barrel domain-containing protein</fullName>
    </recommendedName>
</protein>
<feature type="chain" id="PRO_5012771404" description="Outer membrane protein beta-barrel domain-containing protein" evidence="1">
    <location>
        <begin position="19"/>
        <end position="186"/>
    </location>
</feature>
<reference evidence="3" key="1">
    <citation type="submission" date="2016-12" db="EMBL/GenBank/DDBJ databases">
        <authorList>
            <person name="Varghese N."/>
            <person name="Submissions S."/>
        </authorList>
    </citation>
    <scope>NUCLEOTIDE SEQUENCE [LARGE SCALE GENOMIC DNA]</scope>
    <source>
        <strain evidence="3">DSM 18830</strain>
    </source>
</reference>
<dbReference type="STRING" id="416016.SAMN05443547_0554"/>
<organism evidence="2 3">
    <name type="scientific">Flavobacterium cucumis</name>
    <dbReference type="NCBI Taxonomy" id="416016"/>
    <lineage>
        <taxon>Bacteria</taxon>
        <taxon>Pseudomonadati</taxon>
        <taxon>Bacteroidota</taxon>
        <taxon>Flavobacteriia</taxon>
        <taxon>Flavobacteriales</taxon>
        <taxon>Flavobacteriaceae</taxon>
        <taxon>Flavobacterium</taxon>
    </lineage>
</organism>
<sequence>MKNLFLLFILLVFNLTFAQVEITVNDSDDIPTKKKITFTQFEISVPLQGNKNQGEVFPDGSTNDSWFVPDGINSNFGFGIHFNQWLGISANSGIGMKLSEKLIVTPVFSNLRIMPKVGDETRFGIDVGLGHTFAIGRGDLSGTFKRVKLNLEASEFQIFLEVVSYGIRLNNNSQGSISLGIALVSF</sequence>
<keyword evidence="1" id="KW-0732">Signal</keyword>
<gene>
    <name evidence="2" type="ORF">SAMN05443547_0554</name>
</gene>
<keyword evidence="3" id="KW-1185">Reference proteome</keyword>
<accession>A0A1M7ZUD3</accession>
<dbReference type="AlphaFoldDB" id="A0A1M7ZUD3"/>
<dbReference type="Proteomes" id="UP000184611">
    <property type="component" value="Unassembled WGS sequence"/>
</dbReference>
<evidence type="ECO:0008006" key="4">
    <source>
        <dbReference type="Google" id="ProtNLM"/>
    </source>
</evidence>
<proteinExistence type="predicted"/>
<name>A0A1M7ZUD3_9FLAO</name>
<dbReference type="RefSeq" id="WP_084530215.1">
    <property type="nucleotide sequence ID" value="NZ_CBCSEA010000001.1"/>
</dbReference>
<evidence type="ECO:0000256" key="1">
    <source>
        <dbReference type="SAM" id="SignalP"/>
    </source>
</evidence>
<evidence type="ECO:0000313" key="2">
    <source>
        <dbReference type="EMBL" id="SHO72227.1"/>
    </source>
</evidence>
<dbReference type="EMBL" id="FRYK01000001">
    <property type="protein sequence ID" value="SHO72227.1"/>
    <property type="molecule type" value="Genomic_DNA"/>
</dbReference>
<evidence type="ECO:0000313" key="3">
    <source>
        <dbReference type="Proteomes" id="UP000184611"/>
    </source>
</evidence>
<feature type="signal peptide" evidence="1">
    <location>
        <begin position="1"/>
        <end position="18"/>
    </location>
</feature>